<sequence>MMLAYHHTEADARSAETVHYSRTAAEISECKFAFARAARFWGQAILALESRPGGGGELRLELIVRRLRALALDGKILQARAYRAAVVREFRESADPDLLGRLIVAVDVPMFGAGRLHGGRCEDVLRAIENVLKRLSEEDSELRVRLLTALALELHGES</sequence>
<dbReference type="EMBL" id="NMQU01000256">
    <property type="protein sequence ID" value="OXM39795.1"/>
    <property type="molecule type" value="Genomic_DNA"/>
</dbReference>
<name>A0A229QZK4_AMYAL</name>
<reference evidence="1 2" key="1">
    <citation type="submission" date="2017-07" db="EMBL/GenBank/DDBJ databases">
        <title>Amycolatopsis alba DSM 44262 Genome sequencing and assembly.</title>
        <authorList>
            <person name="Kaur N."/>
            <person name="Mayilraj S."/>
        </authorList>
    </citation>
    <scope>NUCLEOTIDE SEQUENCE [LARGE SCALE GENOMIC DNA]</scope>
    <source>
        <strain evidence="1 2">DSM 44262</strain>
    </source>
</reference>
<dbReference type="RefSeq" id="WP_211295828.1">
    <property type="nucleotide sequence ID" value="NZ_NMQU01000256.1"/>
</dbReference>
<organism evidence="1 2">
    <name type="scientific">Amycolatopsis alba DSM 44262</name>
    <dbReference type="NCBI Taxonomy" id="1125972"/>
    <lineage>
        <taxon>Bacteria</taxon>
        <taxon>Bacillati</taxon>
        <taxon>Actinomycetota</taxon>
        <taxon>Actinomycetes</taxon>
        <taxon>Pseudonocardiales</taxon>
        <taxon>Pseudonocardiaceae</taxon>
        <taxon>Amycolatopsis</taxon>
    </lineage>
</organism>
<evidence type="ECO:0000313" key="2">
    <source>
        <dbReference type="Proteomes" id="UP000215563"/>
    </source>
</evidence>
<gene>
    <name evidence="1" type="ORF">CFP75_43750</name>
</gene>
<dbReference type="AlphaFoldDB" id="A0A229QZK4"/>
<comment type="caution">
    <text evidence="1">The sequence shown here is derived from an EMBL/GenBank/DDBJ whole genome shotgun (WGS) entry which is preliminary data.</text>
</comment>
<dbReference type="Proteomes" id="UP000215563">
    <property type="component" value="Unassembled WGS sequence"/>
</dbReference>
<accession>A0A229QZK4</accession>
<evidence type="ECO:0000313" key="1">
    <source>
        <dbReference type="EMBL" id="OXM39795.1"/>
    </source>
</evidence>
<feature type="non-terminal residue" evidence="1">
    <location>
        <position position="158"/>
    </location>
</feature>
<protein>
    <submittedName>
        <fullName evidence="1">Uncharacterized protein</fullName>
    </submittedName>
</protein>
<keyword evidence="2" id="KW-1185">Reference proteome</keyword>
<proteinExistence type="predicted"/>